<dbReference type="SUPFAM" id="SSF51126">
    <property type="entry name" value="Pectin lyase-like"/>
    <property type="match status" value="1"/>
</dbReference>
<evidence type="ECO:0000256" key="3">
    <source>
        <dbReference type="SAM" id="MobiDB-lite"/>
    </source>
</evidence>
<dbReference type="InterPro" id="IPR011050">
    <property type="entry name" value="Pectin_lyase_fold/virulence"/>
</dbReference>
<feature type="chain" id="PRO_5046951461" evidence="4">
    <location>
        <begin position="30"/>
        <end position="2020"/>
    </location>
</feature>
<dbReference type="Gene3D" id="2.150.10.10">
    <property type="entry name" value="Serralysin-like metalloprotease, C-terminal"/>
    <property type="match status" value="3"/>
</dbReference>
<gene>
    <name evidence="6" type="ORF">ACFQ3F_24010</name>
</gene>
<evidence type="ECO:0000259" key="5">
    <source>
        <dbReference type="Pfam" id="PF17803"/>
    </source>
</evidence>
<evidence type="ECO:0000256" key="1">
    <source>
        <dbReference type="ARBA" id="ARBA00004613"/>
    </source>
</evidence>
<protein>
    <submittedName>
        <fullName evidence="6">Ig-like domain-containing protein</fullName>
    </submittedName>
</protein>
<evidence type="ECO:0000256" key="2">
    <source>
        <dbReference type="ARBA" id="ARBA00022525"/>
    </source>
</evidence>
<dbReference type="SUPFAM" id="SSF51120">
    <property type="entry name" value="beta-Roll"/>
    <property type="match status" value="1"/>
</dbReference>
<feature type="domain" description="RapA2 cadherin-like" evidence="5">
    <location>
        <begin position="763"/>
        <end position="830"/>
    </location>
</feature>
<dbReference type="Pfam" id="PF17803">
    <property type="entry name" value="Cadherin_4"/>
    <property type="match status" value="1"/>
</dbReference>
<sequence>MTLRRAMKTAVWTGVAVLGVTWIPAQAQAAAPAERRSTCTIVGTPGADVLVGTPGRDVLCGMGGNDILRGRGGDDILRGGDGDDVLYGGPGDDVLWGGAGNDRLYGGAGGDRLRGGGGDDALYGGSGDDGLRGGAGNDRLYGGPGRDQLWGKSGDDVLDGGPGRDGLACGDGSDKAVGAGSDQVGKDCAPTKPVPPKPGNQAPTAVDDLQTTTEDADLVLPLSGAGSPAANDTDPEGDALTVTAVGSAVGGTVAISGGSIRFTPTPDLCGPAAGRFGYTVSDGGRTATGTVTVDITCVDDDPVAVDDTASLAEDAGATAVDVLADDSDADGDTFTIDSVTQPDHGTVVVTGGGTGLTYEPDANYCNSQPSGTRDSFTYTLTPGGATATVRVAVTCVDDAADAVDDGYVLDESDGATVLDVLANDSDVDSPLLITSVSGPVAFGTLVIAPGGGSLIYTPGSCAPPDIRAVDFGYEVNGVAAHVTISVVCTLDPSVAKADSATVAEDSGATAIDVLANDTVGDAGLSIASVTQPDHGTVVITGGGTGLTYAPDANYCNTGSGGTPDTFDYTVAGGNTVPVSVDVTCVDDEPVLQDDAATVTEDDGPTAVDVLANDSDADGDPITIVAVTQPANGTVVITGGGTGLTYEPDADFCTSGSTDDFTYTVDGGPSATVSMTVTCVTDQGVAVADSKTTTEDTPVDIDVMANDLVGESPLVIAGVADPAHGTATTDGTSVHYVPDANYCNNPPGTTLETFDYTLVGGSSATITVTVTCVDDAPVAHDDTMTVLEDAAATPVDVLANDVDVDGPAPHVTDVGTAQHGTVHLAGDTVTYTPDANYCTTPPGTALDSFSYEINGTATATVSVTVTCVDDPAVLVDDSATVVEDAVATPIDVLANDTDVDDPLVVTSVVQPAHGSVVVTGSGLTYAPAPDYCNDPPGTDRDSFDYRVNGGPTATVRVTVTCVNDAPVVTGKTFDAAKSAVGNTPLVVDDASDPAPSVSSAHKTVTGNLLAGTTDVDSAGPFAVVPGTTATAQGGTVTVQADGDFVYQPPVGCTTASDSFPFAVTDQDATDPKSSQGTVQIAVSGCVWYVDNSGASGSGSATSPFTALVQAQTFSKPGDTLYVTGATGTTTYAGGITLQSGQRLVGSAVALQVGSDVLAPADATARPTLTSSTGDVVRLGTGNTVTGLRVNPLGGGGISGNAVSGGTLLDVQVTDTGTPGVAPGIGLTSTTGTFTLTDVAVDSSAATSPGAAAVGIQLTSAGTVRFVSGVTINTVGAKALAASGTTTFNASVLDQVRATGSTTGGISLVNTTGSLELDKVHLQTTGGPTAALSLQSVSGVSVPGALDGVVDASGGPAIDVNGASATSLSLNTVQSSASASRGITLTGMGTGSVSVASGTIGGATGTAFYVSGGTGAISYPGAITDGAGAYSVEVHGRTSGASAVTVNGRITDGADAGGGILVSGNTGGSTVLGGANSSLSTGAATGVEMTTSPGHTLRLDGGGLAVATTTGKGIDVGDSGTVAVTGAGNTITTGTGRALRIQNTGIHSDGATFQRISSNGAPNGILLASTGNNGSLAVTGTGSAACTQGSTAGCTGGEIASSTGGDDAGTTPAGTGVVLTDTKAPSLTRMWIHDATNYAIRGDATRGLVLDHVLVNGTNGDNAVAPYDEAAVVLTNLTGSPTVTDTYLAGGLEDTLRVLNGTSGDLDRLTLTRATFAVSGARPQNDALSLESGGSGTFKVTVDQGDFRGAQGDQLQLTHSSSGAGDLTVTNTMFDDQYSGTASGGGGVFVFQGGAAGPLDHTFTNDDFRRAVGNAVLISKGAGSSKQRGSFTNNRIGQSGSANSGSLAGDGLKLWQLGGGSMDWTVTGNTIRQYNLRGIEVAAGDGPDPHSGTLRTIITGNTILEPGNDAGSLPAPKQGVHFNLGITTGDTFQACADISGNTLGASGADGNPALSVNYDIWLRQRMATTLRLAGYGGANNDNTAVAAYLVAQNSGADVLASNSVATGGGGYPGGTCPALAWP</sequence>
<evidence type="ECO:0000313" key="6">
    <source>
        <dbReference type="EMBL" id="MFD1250877.1"/>
    </source>
</evidence>
<name>A0ABW3W9E5_9ACTN</name>
<dbReference type="Pfam" id="PF17963">
    <property type="entry name" value="Big_9"/>
    <property type="match status" value="6"/>
</dbReference>
<dbReference type="InterPro" id="IPR040853">
    <property type="entry name" value="RapA2_cadherin-like"/>
</dbReference>
<keyword evidence="2" id="KW-0964">Secreted</keyword>
<dbReference type="InterPro" id="IPR050557">
    <property type="entry name" value="RTX_toxin/Mannuronan_C5-epim"/>
</dbReference>
<dbReference type="Gene3D" id="2.60.40.3440">
    <property type="match status" value="6"/>
</dbReference>
<proteinExistence type="predicted"/>
<keyword evidence="4" id="KW-0732">Signal</keyword>
<dbReference type="InterPro" id="IPR001343">
    <property type="entry name" value="Hemolysn_Ca-bd"/>
</dbReference>
<feature type="compositionally biased region" description="Gly residues" evidence="3">
    <location>
        <begin position="119"/>
        <end position="136"/>
    </location>
</feature>
<dbReference type="Proteomes" id="UP001597229">
    <property type="component" value="Unassembled WGS sequence"/>
</dbReference>
<organism evidence="6 7">
    <name type="scientific">Nocardioides ginsengisoli</name>
    <dbReference type="NCBI Taxonomy" id="363868"/>
    <lineage>
        <taxon>Bacteria</taxon>
        <taxon>Bacillati</taxon>
        <taxon>Actinomycetota</taxon>
        <taxon>Actinomycetes</taxon>
        <taxon>Propionibacteriales</taxon>
        <taxon>Nocardioidaceae</taxon>
        <taxon>Nocardioides</taxon>
    </lineage>
</organism>
<keyword evidence="7" id="KW-1185">Reference proteome</keyword>
<feature type="region of interest" description="Disordered" evidence="3">
    <location>
        <begin position="1821"/>
        <end position="1842"/>
    </location>
</feature>
<feature type="region of interest" description="Disordered" evidence="3">
    <location>
        <begin position="119"/>
        <end position="205"/>
    </location>
</feature>
<feature type="signal peptide" evidence="4">
    <location>
        <begin position="1"/>
        <end position="29"/>
    </location>
</feature>
<dbReference type="RefSeq" id="WP_367918320.1">
    <property type="nucleotide sequence ID" value="NZ_BAABAC010000009.1"/>
</dbReference>
<dbReference type="PANTHER" id="PTHR38340">
    <property type="entry name" value="S-LAYER PROTEIN"/>
    <property type="match status" value="1"/>
</dbReference>
<reference evidence="7" key="1">
    <citation type="journal article" date="2019" name="Int. J. Syst. Evol. Microbiol.">
        <title>The Global Catalogue of Microorganisms (GCM) 10K type strain sequencing project: providing services to taxonomists for standard genome sequencing and annotation.</title>
        <authorList>
            <consortium name="The Broad Institute Genomics Platform"/>
            <consortium name="The Broad Institute Genome Sequencing Center for Infectious Disease"/>
            <person name="Wu L."/>
            <person name="Ma J."/>
        </authorList>
    </citation>
    <scope>NUCLEOTIDE SEQUENCE [LARGE SCALE GENOMIC DNA]</scope>
    <source>
        <strain evidence="7">CCUG 52478</strain>
    </source>
</reference>
<evidence type="ECO:0000313" key="7">
    <source>
        <dbReference type="Proteomes" id="UP001597229"/>
    </source>
</evidence>
<evidence type="ECO:0000256" key="4">
    <source>
        <dbReference type="SAM" id="SignalP"/>
    </source>
</evidence>
<dbReference type="InterPro" id="IPR011049">
    <property type="entry name" value="Serralysin-like_metalloprot_C"/>
</dbReference>
<dbReference type="PRINTS" id="PR00313">
    <property type="entry name" value="CABNDNGRPT"/>
</dbReference>
<accession>A0ABW3W9E5</accession>
<dbReference type="PANTHER" id="PTHR38340:SF1">
    <property type="entry name" value="S-LAYER PROTEIN"/>
    <property type="match status" value="1"/>
</dbReference>
<dbReference type="EMBL" id="JBHTLX010000029">
    <property type="protein sequence ID" value="MFD1250877.1"/>
    <property type="molecule type" value="Genomic_DNA"/>
</dbReference>
<dbReference type="InterPro" id="IPR018511">
    <property type="entry name" value="Hemolysin-typ_Ca-bd_CS"/>
</dbReference>
<comment type="caution">
    <text evidence="6">The sequence shown here is derived from an EMBL/GenBank/DDBJ whole genome shotgun (WGS) entry which is preliminary data.</text>
</comment>
<comment type="subcellular location">
    <subcellularLocation>
        <location evidence="1">Secreted</location>
    </subcellularLocation>
</comment>
<dbReference type="Pfam" id="PF00353">
    <property type="entry name" value="HemolysinCabind"/>
    <property type="match status" value="3"/>
</dbReference>
<dbReference type="PROSITE" id="PS00330">
    <property type="entry name" value="HEMOLYSIN_CALCIUM"/>
    <property type="match status" value="5"/>
</dbReference>
<dbReference type="NCBIfam" id="NF012211">
    <property type="entry name" value="tand_rpt_95"/>
    <property type="match status" value="5"/>
</dbReference>